<reference evidence="1" key="2">
    <citation type="submission" date="2020-10" db="EMBL/GenBank/DDBJ databases">
        <authorList>
            <consortium name="NCBI Pathogen Detection Project"/>
        </authorList>
    </citation>
    <scope>NUCLEOTIDE SEQUENCE</scope>
    <source>
        <strain evidence="1">Morganella morganii ARLG-3209</strain>
    </source>
</reference>
<reference evidence="1" key="1">
    <citation type="journal article" date="2018" name="Genome Biol.">
        <title>SKESA: strategic k-mer extension for scrupulous assemblies.</title>
        <authorList>
            <person name="Souvorov A."/>
            <person name="Agarwala R."/>
            <person name="Lipman D.J."/>
        </authorList>
    </citation>
    <scope>NUCLEOTIDE SEQUENCE</scope>
    <source>
        <strain evidence="1">Morganella morganii ARLG-3209</strain>
    </source>
</reference>
<evidence type="ECO:0000313" key="2">
    <source>
        <dbReference type="Proteomes" id="UP000865968"/>
    </source>
</evidence>
<dbReference type="EMBL" id="DACSWI010000001">
    <property type="protein sequence ID" value="HAT3807701.1"/>
    <property type="molecule type" value="Genomic_DNA"/>
</dbReference>
<gene>
    <name evidence="1" type="ORF">I8608_000496</name>
</gene>
<accession>A0AAN5RYL3</accession>
<sequence>MLHDPSGGYSECPSRECYKDRNAMRYPRSSGEFFHYPEFDWDDYLSFQLWDGPDVMVIEFVIPGEQAARITEMIYNHGMAGSFSCAKTVFKILKESGGIFNVLEETPVLKENPWQLREKLLGIYYPEYGGVISGAY</sequence>
<evidence type="ECO:0000313" key="1">
    <source>
        <dbReference type="EMBL" id="HAT3807701.1"/>
    </source>
</evidence>
<protein>
    <submittedName>
        <fullName evidence="1">Uncharacterized protein</fullName>
    </submittedName>
</protein>
<dbReference type="Proteomes" id="UP000865968">
    <property type="component" value="Unassembled WGS sequence"/>
</dbReference>
<organism evidence="1 2">
    <name type="scientific">Morganella morganii</name>
    <name type="common">Proteus morganii</name>
    <dbReference type="NCBI Taxonomy" id="582"/>
    <lineage>
        <taxon>Bacteria</taxon>
        <taxon>Pseudomonadati</taxon>
        <taxon>Pseudomonadota</taxon>
        <taxon>Gammaproteobacteria</taxon>
        <taxon>Enterobacterales</taxon>
        <taxon>Morganellaceae</taxon>
        <taxon>Morganella</taxon>
    </lineage>
</organism>
<proteinExistence type="predicted"/>
<name>A0AAN5RYL3_MORMO</name>
<comment type="caution">
    <text evidence="1">The sequence shown here is derived from an EMBL/GenBank/DDBJ whole genome shotgun (WGS) entry which is preliminary data.</text>
</comment>
<dbReference type="AlphaFoldDB" id="A0AAN5RYL3"/>